<evidence type="ECO:0008006" key="3">
    <source>
        <dbReference type="Google" id="ProtNLM"/>
    </source>
</evidence>
<gene>
    <name evidence="1" type="ORF">SAMN04487772_1296</name>
</gene>
<keyword evidence="2" id="KW-1185">Reference proteome</keyword>
<dbReference type="EMBL" id="FOHN01000029">
    <property type="protein sequence ID" value="SET54790.1"/>
    <property type="molecule type" value="Genomic_DNA"/>
</dbReference>
<proteinExistence type="predicted"/>
<sequence length="581" mass="67376">MINKIKPNDCEKLFENNFNLLNRKEIGIELKHFSIGTPPESPSFLVNQDNLKKVLIDKFKAFFDNENSKGMEMVFLKSNYGNGKSHFFRRISSFFNQYENVTVKNVSMPQVKIDLHQKILEGISQKFIKNCSESLINELGGHNISQNRDQIIQDLIEKYSINIDLASLIYEIASEKDTSKCIQAISILKGTYLDEYLGNFKIKKSTLTSNFYFEELALFSKYLVKTNSYIIILFDEYEHIHTWSNSRARALFYSNLKALTDELIKYSNFFFLFAESVASDNTEPEGKIDPAFVSRKRNITYQIEDISSEQEVVNLLDMIKIRYEKYYEIDYSKFYQTILEKVCNSSKVGTNSNYRSYISEIVKVLDEYRQNDSIKNESNNFSQRIITSESSSSEYEQMSLNSSDYLENSYSKTEEQFSYGGNHVDKKESSSNSSLMGAQWKTASSKTRKTILCNIMLDLIAQSADTLKEKHIKQGYIFTNNTQESTLYKICVTKNPSNADFSKCVNEAAIENRRYGANKVVIMYPYIQDINKEDLPKNEFSQELVILYNIDEVPNNLNKLYSKDFKETDVLQCLSFFDVRN</sequence>
<evidence type="ECO:0000313" key="2">
    <source>
        <dbReference type="Proteomes" id="UP000199800"/>
    </source>
</evidence>
<dbReference type="InterPro" id="IPR027417">
    <property type="entry name" value="P-loop_NTPase"/>
</dbReference>
<dbReference type="STRING" id="29364.SAMN04487772_1296"/>
<dbReference type="Proteomes" id="UP000199800">
    <property type="component" value="Unassembled WGS sequence"/>
</dbReference>
<dbReference type="RefSeq" id="WP_092478755.1">
    <property type="nucleotide sequence ID" value="NZ_FOHN01000029.1"/>
</dbReference>
<name>A0A1I0FAE1_9FIRM</name>
<reference evidence="1 2" key="1">
    <citation type="submission" date="2016-10" db="EMBL/GenBank/DDBJ databases">
        <authorList>
            <person name="de Groot N.N."/>
        </authorList>
    </citation>
    <scope>NUCLEOTIDE SEQUENCE [LARGE SCALE GENOMIC DNA]</scope>
    <source>
        <strain evidence="1 2">DSM 1801</strain>
    </source>
</reference>
<dbReference type="AlphaFoldDB" id="A0A1I0FAE1"/>
<protein>
    <recommendedName>
        <fullName evidence="3">KAP family P-loop domain-containing protein</fullName>
    </recommendedName>
</protein>
<organism evidence="1 2">
    <name type="scientific">[Clostridium] polysaccharolyticum</name>
    <dbReference type="NCBI Taxonomy" id="29364"/>
    <lineage>
        <taxon>Bacteria</taxon>
        <taxon>Bacillati</taxon>
        <taxon>Bacillota</taxon>
        <taxon>Clostridia</taxon>
        <taxon>Lachnospirales</taxon>
        <taxon>Lachnospiraceae</taxon>
    </lineage>
</organism>
<dbReference type="OrthoDB" id="9835202at2"/>
<dbReference type="SUPFAM" id="SSF52540">
    <property type="entry name" value="P-loop containing nucleoside triphosphate hydrolases"/>
    <property type="match status" value="1"/>
</dbReference>
<accession>A0A1I0FAE1</accession>
<evidence type="ECO:0000313" key="1">
    <source>
        <dbReference type="EMBL" id="SET54790.1"/>
    </source>
</evidence>